<dbReference type="InterPro" id="IPR002347">
    <property type="entry name" value="SDR_fam"/>
</dbReference>
<dbReference type="Gene3D" id="3.40.50.720">
    <property type="entry name" value="NAD(P)-binding Rossmann-like Domain"/>
    <property type="match status" value="1"/>
</dbReference>
<dbReference type="GO" id="GO:0016491">
    <property type="term" value="F:oxidoreductase activity"/>
    <property type="evidence" value="ECO:0007669"/>
    <property type="project" value="UniProtKB-KW"/>
</dbReference>
<dbReference type="InterPro" id="IPR036291">
    <property type="entry name" value="NAD(P)-bd_dom_sf"/>
</dbReference>
<accession>H2YGD0</accession>
<dbReference type="Proteomes" id="UP000007875">
    <property type="component" value="Unassembled WGS sequence"/>
</dbReference>
<keyword evidence="2" id="KW-0560">Oxidoreductase</keyword>
<sequence length="186" mass="20461">MFQFVKEKFGSIHVLVNNAGLAHFAASLLAGKTELWKDMLDVNVLALSICTREAIQLMKASNVDNGHIFNISSVAGHVISSMAPFYSCTKFAVKALTEGLRQELRAVESHIRVTSISPGAVLTDFGFRPYVFSLRNLNPRYNSSTFPIHVDMLKSDDIADTVVFALQAPPHVDVNEIIVRPTEGDV</sequence>
<reference evidence="5" key="1">
    <citation type="submission" date="2003-08" db="EMBL/GenBank/DDBJ databases">
        <authorList>
            <person name="Birren B."/>
            <person name="Nusbaum C."/>
            <person name="Abebe A."/>
            <person name="Abouelleil A."/>
            <person name="Adekoya E."/>
            <person name="Ait-zahra M."/>
            <person name="Allen N."/>
            <person name="Allen T."/>
            <person name="An P."/>
            <person name="Anderson M."/>
            <person name="Anderson S."/>
            <person name="Arachchi H."/>
            <person name="Armbruster J."/>
            <person name="Bachantsang P."/>
            <person name="Baldwin J."/>
            <person name="Barry A."/>
            <person name="Bayul T."/>
            <person name="Blitshsteyn B."/>
            <person name="Bloom T."/>
            <person name="Blye J."/>
            <person name="Boguslavskiy L."/>
            <person name="Borowsky M."/>
            <person name="Boukhgalter B."/>
            <person name="Brunache A."/>
            <person name="Butler J."/>
            <person name="Calixte N."/>
            <person name="Calvo S."/>
            <person name="Camarata J."/>
            <person name="Campo K."/>
            <person name="Chang J."/>
            <person name="Cheshatsang Y."/>
            <person name="Citroen M."/>
            <person name="Collymore A."/>
            <person name="Considine T."/>
            <person name="Cook A."/>
            <person name="Cooke P."/>
            <person name="Corum B."/>
            <person name="Cuomo C."/>
            <person name="David R."/>
            <person name="Dawoe T."/>
            <person name="Degray S."/>
            <person name="Dodge S."/>
            <person name="Dooley K."/>
            <person name="Dorje P."/>
            <person name="Dorjee K."/>
            <person name="Dorris L."/>
            <person name="Duffey N."/>
            <person name="Dupes A."/>
            <person name="Elkins T."/>
            <person name="Engels R."/>
            <person name="Erickson J."/>
            <person name="Farina A."/>
            <person name="Faro S."/>
            <person name="Ferreira P."/>
            <person name="Fischer H."/>
            <person name="Fitzgerald M."/>
            <person name="Foley K."/>
            <person name="Gage D."/>
            <person name="Galagan J."/>
            <person name="Gearin G."/>
            <person name="Gnerre S."/>
            <person name="Gnirke A."/>
            <person name="Goyette A."/>
            <person name="Graham J."/>
            <person name="Grandbois E."/>
            <person name="Gyaltsen K."/>
            <person name="Hafez N."/>
            <person name="Hagopian D."/>
            <person name="Hagos B."/>
            <person name="Hall J."/>
            <person name="Hatcher B."/>
            <person name="Heller A."/>
            <person name="Higgins H."/>
            <person name="Honan T."/>
            <person name="Horn A."/>
            <person name="Houde N."/>
            <person name="Hughes L."/>
            <person name="Hulme W."/>
            <person name="Husby E."/>
            <person name="Iliev I."/>
            <person name="Jaffe D."/>
            <person name="Jones C."/>
            <person name="Kamal M."/>
            <person name="Kamat A."/>
            <person name="Kamvysselis M."/>
            <person name="Karlsson E."/>
            <person name="Kells C."/>
            <person name="Kieu A."/>
            <person name="Kisner P."/>
            <person name="Kodira C."/>
            <person name="Kulbokas E."/>
            <person name="Labutti K."/>
            <person name="Lama D."/>
            <person name="Landers T."/>
            <person name="Leger J."/>
            <person name="Levine S."/>
            <person name="Lewis D."/>
            <person name="Lewis T."/>
            <person name="Lindblad-toh K."/>
            <person name="Liu X."/>
            <person name="Lokyitsang T."/>
            <person name="Lokyitsang Y."/>
            <person name="Lucien O."/>
            <person name="Lui A."/>
            <person name="Ma L.J."/>
            <person name="Mabbitt R."/>
            <person name="Macdonald J."/>
            <person name="Maclean C."/>
            <person name="Major J."/>
            <person name="Manning J."/>
            <person name="Marabella R."/>
            <person name="Maru K."/>
            <person name="Matthews C."/>
            <person name="Mauceli E."/>
            <person name="Mccarthy M."/>
            <person name="Mcdonough S."/>
            <person name="Mcghee T."/>
            <person name="Meldrim J."/>
            <person name="Meneus L."/>
            <person name="Mesirov J."/>
            <person name="Mihalev A."/>
            <person name="Mihova T."/>
            <person name="Mikkelsen T."/>
            <person name="Mlenga V."/>
            <person name="Moru K."/>
            <person name="Mozes J."/>
            <person name="Mulrain L."/>
            <person name="Munson G."/>
            <person name="Naylor J."/>
            <person name="Newes C."/>
            <person name="Nguyen C."/>
            <person name="Nguyen N."/>
            <person name="Nguyen T."/>
            <person name="Nicol R."/>
            <person name="Nielsen C."/>
            <person name="Nizzari M."/>
            <person name="Norbu C."/>
            <person name="Norbu N."/>
            <person name="O'donnell P."/>
            <person name="Okoawo O."/>
            <person name="O'leary S."/>
            <person name="Omotosho B."/>
            <person name="O'neill K."/>
            <person name="Osman S."/>
            <person name="Parker S."/>
            <person name="Perrin D."/>
            <person name="Phunkhang P."/>
            <person name="Piqani B."/>
            <person name="Purcell S."/>
            <person name="Rachupka T."/>
            <person name="Ramasamy U."/>
            <person name="Rameau R."/>
            <person name="Ray V."/>
            <person name="Raymond C."/>
            <person name="Retta R."/>
            <person name="Richardson S."/>
            <person name="Rise C."/>
            <person name="Rodriguez J."/>
            <person name="Rogers J."/>
            <person name="Rogov P."/>
            <person name="Rutman M."/>
            <person name="Schupbach R."/>
            <person name="Seaman C."/>
            <person name="Settipalli S."/>
            <person name="Sharpe T."/>
            <person name="Sheridan J."/>
            <person name="Sherpa N."/>
            <person name="Shi J."/>
            <person name="Smirnov S."/>
            <person name="Smith C."/>
            <person name="Sougnez C."/>
            <person name="Spencer B."/>
            <person name="Stalker J."/>
            <person name="Stange-thomann N."/>
            <person name="Stavropoulos S."/>
            <person name="Stetson K."/>
            <person name="Stone C."/>
            <person name="Stone S."/>
            <person name="Stubbs M."/>
            <person name="Talamas J."/>
            <person name="Tchuinga P."/>
            <person name="Tenzing P."/>
            <person name="Tesfaye S."/>
            <person name="Theodore J."/>
            <person name="Thoulutsang Y."/>
            <person name="Topham K."/>
            <person name="Towey S."/>
            <person name="Tsamla T."/>
            <person name="Tsomo N."/>
            <person name="Vallee D."/>
            <person name="Vassiliev H."/>
            <person name="Venkataraman V."/>
            <person name="Vinson J."/>
            <person name="Vo A."/>
            <person name="Wade C."/>
            <person name="Wang S."/>
            <person name="Wangchuk T."/>
            <person name="Wangdi T."/>
            <person name="Whittaker C."/>
            <person name="Wilkinson J."/>
            <person name="Wu Y."/>
            <person name="Wyman D."/>
            <person name="Yadav S."/>
            <person name="Yang S."/>
            <person name="Yang X."/>
            <person name="Yeager S."/>
            <person name="Yee E."/>
            <person name="Young G."/>
            <person name="Zainoun J."/>
            <person name="Zembeck L."/>
            <person name="Zimmer A."/>
            <person name="Zody M."/>
            <person name="Lander E."/>
        </authorList>
    </citation>
    <scope>NUCLEOTIDE SEQUENCE [LARGE SCALE GENOMIC DNA]</scope>
</reference>
<keyword evidence="5" id="KW-1185">Reference proteome</keyword>
<protein>
    <recommendedName>
        <fullName evidence="6">Dehydrogenase/reductase SDR family member 11</fullName>
    </recommendedName>
</protein>
<dbReference type="Pfam" id="PF00106">
    <property type="entry name" value="adh_short"/>
    <property type="match status" value="1"/>
</dbReference>
<dbReference type="PROSITE" id="PS00061">
    <property type="entry name" value="ADH_SHORT"/>
    <property type="match status" value="1"/>
</dbReference>
<evidence type="ECO:0008006" key="6">
    <source>
        <dbReference type="Google" id="ProtNLM"/>
    </source>
</evidence>
<dbReference type="AlphaFoldDB" id="H2YGD0"/>
<name>H2YGD0_CIOSA</name>
<dbReference type="PANTHER" id="PTHR43115">
    <property type="entry name" value="DEHYDROGENASE/REDUCTASE SDR FAMILY MEMBER 11"/>
    <property type="match status" value="1"/>
</dbReference>
<evidence type="ECO:0000313" key="4">
    <source>
        <dbReference type="Ensembl" id="ENSCSAVP00000004379.1"/>
    </source>
</evidence>
<proteinExistence type="inferred from homology"/>
<evidence type="ECO:0000256" key="1">
    <source>
        <dbReference type="ARBA" id="ARBA00006484"/>
    </source>
</evidence>
<dbReference type="InterPro" id="IPR020904">
    <property type="entry name" value="Sc_DH/Rdtase_CS"/>
</dbReference>
<evidence type="ECO:0000256" key="2">
    <source>
        <dbReference type="ARBA" id="ARBA00023002"/>
    </source>
</evidence>
<dbReference type="SUPFAM" id="SSF51735">
    <property type="entry name" value="NAD(P)-binding Rossmann-fold domains"/>
    <property type="match status" value="1"/>
</dbReference>
<evidence type="ECO:0000256" key="3">
    <source>
        <dbReference type="RuleBase" id="RU000363"/>
    </source>
</evidence>
<dbReference type="PANTHER" id="PTHR43115:SF4">
    <property type="entry name" value="DEHYDROGENASE_REDUCTASE SDR FAMILY MEMBER 11"/>
    <property type="match status" value="1"/>
</dbReference>
<organism evidence="4 5">
    <name type="scientific">Ciona savignyi</name>
    <name type="common">Pacific transparent sea squirt</name>
    <dbReference type="NCBI Taxonomy" id="51511"/>
    <lineage>
        <taxon>Eukaryota</taxon>
        <taxon>Metazoa</taxon>
        <taxon>Chordata</taxon>
        <taxon>Tunicata</taxon>
        <taxon>Ascidiacea</taxon>
        <taxon>Phlebobranchia</taxon>
        <taxon>Cionidae</taxon>
        <taxon>Ciona</taxon>
    </lineage>
</organism>
<evidence type="ECO:0000313" key="5">
    <source>
        <dbReference type="Proteomes" id="UP000007875"/>
    </source>
</evidence>
<dbReference type="PRINTS" id="PR00080">
    <property type="entry name" value="SDRFAMILY"/>
</dbReference>
<dbReference type="Ensembl" id="ENSCSAVT00000004443.1">
    <property type="protein sequence ID" value="ENSCSAVP00000004379.1"/>
    <property type="gene ID" value="ENSCSAVG00000002588.1"/>
</dbReference>
<comment type="similarity">
    <text evidence="1 3">Belongs to the short-chain dehydrogenases/reductases (SDR) family.</text>
</comment>
<dbReference type="PRINTS" id="PR00081">
    <property type="entry name" value="GDHRDH"/>
</dbReference>
<reference evidence="4" key="3">
    <citation type="submission" date="2025-09" db="UniProtKB">
        <authorList>
            <consortium name="Ensembl"/>
        </authorList>
    </citation>
    <scope>IDENTIFICATION</scope>
</reference>
<dbReference type="GeneTree" id="ENSGT00840000129887"/>
<reference evidence="4" key="2">
    <citation type="submission" date="2025-08" db="UniProtKB">
        <authorList>
            <consortium name="Ensembl"/>
        </authorList>
    </citation>
    <scope>IDENTIFICATION</scope>
</reference>